<gene>
    <name evidence="7" type="ordered locus">Desru_1813</name>
</gene>
<dbReference type="HOGENOM" id="CLU_067218_4_3_9"/>
<dbReference type="EMBL" id="CP002780">
    <property type="protein sequence ID" value="AEG60076.1"/>
    <property type="molecule type" value="Genomic_DNA"/>
</dbReference>
<dbReference type="STRING" id="696281.Desru_1813"/>
<protein>
    <submittedName>
        <fullName evidence="7">4Fe-4S ferredoxin iron-sulfur binding domain-containing protein</fullName>
    </submittedName>
</protein>
<feature type="domain" description="4Fe-4S ferredoxin-type" evidence="6">
    <location>
        <begin position="39"/>
        <end position="68"/>
    </location>
</feature>
<keyword evidence="8" id="KW-1185">Reference proteome</keyword>
<feature type="region of interest" description="Disordered" evidence="5">
    <location>
        <begin position="143"/>
        <end position="171"/>
    </location>
</feature>
<evidence type="ECO:0000313" key="7">
    <source>
        <dbReference type="EMBL" id="AEG60076.1"/>
    </source>
</evidence>
<dbReference type="GO" id="GO:0016020">
    <property type="term" value="C:membrane"/>
    <property type="evidence" value="ECO:0007669"/>
    <property type="project" value="InterPro"/>
</dbReference>
<organism evidence="7 8">
    <name type="scientific">Desulforamulus ruminis (strain ATCC 23193 / DSM 2154 / NCIMB 8452 / DL)</name>
    <name type="common">Desulfotomaculum ruminis</name>
    <dbReference type="NCBI Taxonomy" id="696281"/>
    <lineage>
        <taxon>Bacteria</taxon>
        <taxon>Bacillati</taxon>
        <taxon>Bacillota</taxon>
        <taxon>Clostridia</taxon>
        <taxon>Eubacteriales</taxon>
        <taxon>Peptococcaceae</taxon>
        <taxon>Desulforamulus</taxon>
    </lineage>
</organism>
<keyword evidence="4" id="KW-0411">Iron-sulfur</keyword>
<keyword evidence="3" id="KW-0408">Iron</keyword>
<dbReference type="PROSITE" id="PS51379">
    <property type="entry name" value="4FE4S_FER_2"/>
    <property type="match status" value="2"/>
</dbReference>
<dbReference type="InterPro" id="IPR017896">
    <property type="entry name" value="4Fe4S_Fe-S-bd"/>
</dbReference>
<keyword evidence="1" id="KW-0004">4Fe-4S</keyword>
<dbReference type="InterPro" id="IPR017900">
    <property type="entry name" value="4Fe4S_Fe_S_CS"/>
</dbReference>
<name>F6DTL4_DESRL</name>
<reference evidence="7 8" key="2">
    <citation type="journal article" date="2012" name="Stand. Genomic Sci.">
        <title>Complete genome sequence of the sulfate-reducing firmicute Desulfotomaculum ruminis type strain (DL(T)).</title>
        <authorList>
            <person name="Spring S."/>
            <person name="Visser M."/>
            <person name="Lu M."/>
            <person name="Copeland A."/>
            <person name="Lapidus A."/>
            <person name="Lucas S."/>
            <person name="Cheng J.F."/>
            <person name="Han C."/>
            <person name="Tapia R."/>
            <person name="Goodwin L.A."/>
            <person name="Pitluck S."/>
            <person name="Ivanova N."/>
            <person name="Land M."/>
            <person name="Hauser L."/>
            <person name="Larimer F."/>
            <person name="Rohde M."/>
            <person name="Goker M."/>
            <person name="Detter J.C."/>
            <person name="Kyrpides N.C."/>
            <person name="Woyke T."/>
            <person name="Schaap P.J."/>
            <person name="Plugge C.M."/>
            <person name="Muyzer G."/>
            <person name="Kuever J."/>
            <person name="Pereira I.A."/>
            <person name="Parshina S.N."/>
            <person name="Bernier-Latmani R."/>
            <person name="Stams A.J."/>
            <person name="Klenk H.P."/>
        </authorList>
    </citation>
    <scope>NUCLEOTIDE SEQUENCE [LARGE SCALE GENOMIC DNA]</scope>
    <source>
        <strain evidence="8">ATCC 23193 / DSM 2154 / NCIB 8452 / DL</strain>
    </source>
</reference>
<evidence type="ECO:0000256" key="3">
    <source>
        <dbReference type="ARBA" id="ARBA00023004"/>
    </source>
</evidence>
<evidence type="ECO:0000256" key="1">
    <source>
        <dbReference type="ARBA" id="ARBA00022485"/>
    </source>
</evidence>
<dbReference type="Gene3D" id="3.30.70.3270">
    <property type="match status" value="1"/>
</dbReference>
<dbReference type="PROSITE" id="PS00198">
    <property type="entry name" value="4FE4S_FER_1"/>
    <property type="match status" value="2"/>
</dbReference>
<dbReference type="KEGG" id="dru:Desru_1813"/>
<dbReference type="InterPro" id="IPR010226">
    <property type="entry name" value="NADH_quinone_OxRdtase_chainI"/>
</dbReference>
<dbReference type="SUPFAM" id="SSF54862">
    <property type="entry name" value="4Fe-4S ferredoxins"/>
    <property type="match status" value="1"/>
</dbReference>
<evidence type="ECO:0000259" key="6">
    <source>
        <dbReference type="PROSITE" id="PS51379"/>
    </source>
</evidence>
<evidence type="ECO:0000313" key="8">
    <source>
        <dbReference type="Proteomes" id="UP000009234"/>
    </source>
</evidence>
<evidence type="ECO:0000256" key="4">
    <source>
        <dbReference type="ARBA" id="ARBA00023014"/>
    </source>
</evidence>
<keyword evidence="2" id="KW-0479">Metal-binding</keyword>
<evidence type="ECO:0000256" key="2">
    <source>
        <dbReference type="ARBA" id="ARBA00022723"/>
    </source>
</evidence>
<dbReference type="Proteomes" id="UP000009234">
    <property type="component" value="Chromosome"/>
</dbReference>
<evidence type="ECO:0000256" key="5">
    <source>
        <dbReference type="SAM" id="MobiDB-lite"/>
    </source>
</evidence>
<dbReference type="PANTHER" id="PTHR10849">
    <property type="entry name" value="NADH DEHYDROGENASE UBIQUINONE IRON-SULFUR PROTEIN 8, MITOCHONDRIAL"/>
    <property type="match status" value="1"/>
</dbReference>
<dbReference type="OrthoDB" id="9803192at2"/>
<dbReference type="Pfam" id="PF12838">
    <property type="entry name" value="Fer4_7"/>
    <property type="match status" value="1"/>
</dbReference>
<dbReference type="AlphaFoldDB" id="F6DTL4"/>
<feature type="domain" description="4Fe-4S ferredoxin-type" evidence="6">
    <location>
        <begin position="77"/>
        <end position="106"/>
    </location>
</feature>
<dbReference type="GO" id="GO:0051539">
    <property type="term" value="F:4 iron, 4 sulfur cluster binding"/>
    <property type="evidence" value="ECO:0007669"/>
    <property type="project" value="UniProtKB-KW"/>
</dbReference>
<dbReference type="eggNOG" id="COG1143">
    <property type="taxonomic scope" value="Bacteria"/>
</dbReference>
<dbReference type="GO" id="GO:0046872">
    <property type="term" value="F:metal ion binding"/>
    <property type="evidence" value="ECO:0007669"/>
    <property type="project" value="UniProtKB-KW"/>
</dbReference>
<sequence>MFGQGLLKGLRITLGWFFKPKVTVQYPEQRCPIPDRFIGRPEFDYDKCIACNQCVNACPNKVISLETVTVEKKKVVKEYNFDQQYCLFCGLCEETCPKDAIKFTKDFELTQYNRDDIHIKFVKPEQVEKKILEVQQAAADKAEAEARAKEEKAAEAAKAGGEEEREDGKPV</sequence>
<dbReference type="RefSeq" id="WP_013841840.1">
    <property type="nucleotide sequence ID" value="NC_015589.1"/>
</dbReference>
<accession>F6DTL4</accession>
<reference evidence="8" key="1">
    <citation type="submission" date="2011-05" db="EMBL/GenBank/DDBJ databases">
        <title>Complete sequence of Desulfotomaculum ruminis DSM 2154.</title>
        <authorList>
            <person name="Lucas S."/>
            <person name="Copeland A."/>
            <person name="Lapidus A."/>
            <person name="Cheng J.-F."/>
            <person name="Goodwin L."/>
            <person name="Pitluck S."/>
            <person name="Lu M."/>
            <person name="Detter J.C."/>
            <person name="Han C."/>
            <person name="Tapia R."/>
            <person name="Land M."/>
            <person name="Hauser L."/>
            <person name="Kyrpides N."/>
            <person name="Ivanova N."/>
            <person name="Mikhailova N."/>
            <person name="Pagani I."/>
            <person name="Stams A.J.M."/>
            <person name="Plugge C.M."/>
            <person name="Muyzer G."/>
            <person name="Kuever J."/>
            <person name="Parshina S.N."/>
            <person name="Ivanova A.E."/>
            <person name="Nazina T.N."/>
            <person name="Brambilla E."/>
            <person name="Spring S."/>
            <person name="Klenk H.-P."/>
            <person name="Woyke T."/>
        </authorList>
    </citation>
    <scope>NUCLEOTIDE SEQUENCE [LARGE SCALE GENOMIC DNA]</scope>
    <source>
        <strain evidence="8">ATCC 23193 / DSM 2154 / NCIB 8452 / DL</strain>
    </source>
</reference>
<dbReference type="GO" id="GO:0016651">
    <property type="term" value="F:oxidoreductase activity, acting on NAD(P)H"/>
    <property type="evidence" value="ECO:0007669"/>
    <property type="project" value="InterPro"/>
</dbReference>
<proteinExistence type="predicted"/>